<dbReference type="OrthoDB" id="9788068at2"/>
<dbReference type="EMBL" id="QNRT01000002">
    <property type="protein sequence ID" value="RBP51409.1"/>
    <property type="molecule type" value="Genomic_DNA"/>
</dbReference>
<dbReference type="AlphaFoldDB" id="A0A395JLD0"/>
<dbReference type="SUPFAM" id="SSF53774">
    <property type="entry name" value="Glutaminase/Asparaginase"/>
    <property type="match status" value="1"/>
</dbReference>
<feature type="domain" description="L-asparaginase N-terminal" evidence="3">
    <location>
        <begin position="2"/>
        <end position="150"/>
    </location>
</feature>
<keyword evidence="5" id="KW-1185">Reference proteome</keyword>
<feature type="binding site" evidence="2">
    <location>
        <begin position="82"/>
        <end position="83"/>
    </location>
    <ligand>
        <name>substrate</name>
    </ligand>
</feature>
<accession>A0A395JLD0</accession>
<evidence type="ECO:0000256" key="1">
    <source>
        <dbReference type="PIRSR" id="PIRSR001220-1"/>
    </source>
</evidence>
<dbReference type="GO" id="GO:0004067">
    <property type="term" value="F:asparaginase activity"/>
    <property type="evidence" value="ECO:0007669"/>
    <property type="project" value="UniProtKB-UniRule"/>
</dbReference>
<dbReference type="PIRSF" id="PIRSF500176">
    <property type="entry name" value="L_ASNase"/>
    <property type="match status" value="1"/>
</dbReference>
<reference evidence="4 5" key="1">
    <citation type="submission" date="2018-06" db="EMBL/GenBank/DDBJ databases">
        <title>Genomic Encyclopedia of Type Strains, Phase IV (KMG-IV): sequencing the most valuable type-strain genomes for metagenomic binning, comparative biology and taxonomic classification.</title>
        <authorList>
            <person name="Goeker M."/>
        </authorList>
    </citation>
    <scope>NUCLEOTIDE SEQUENCE [LARGE SCALE GENOMIC DNA]</scope>
    <source>
        <strain evidence="4 5">DSM 24032</strain>
    </source>
</reference>
<dbReference type="InParanoid" id="A0A395JLD0"/>
<dbReference type="Proteomes" id="UP000253083">
    <property type="component" value="Unassembled WGS sequence"/>
</dbReference>
<evidence type="ECO:0000313" key="5">
    <source>
        <dbReference type="Proteomes" id="UP000253083"/>
    </source>
</evidence>
<comment type="caution">
    <text evidence="4">The sequence shown here is derived from an EMBL/GenBank/DDBJ whole genome shotgun (WGS) entry which is preliminary data.</text>
</comment>
<dbReference type="PROSITE" id="PS51732">
    <property type="entry name" value="ASN_GLN_ASE_3"/>
    <property type="match status" value="1"/>
</dbReference>
<organism evidence="4 5">
    <name type="scientific">Arenicella xantha</name>
    <dbReference type="NCBI Taxonomy" id="644221"/>
    <lineage>
        <taxon>Bacteria</taxon>
        <taxon>Pseudomonadati</taxon>
        <taxon>Pseudomonadota</taxon>
        <taxon>Gammaproteobacteria</taxon>
        <taxon>Arenicellales</taxon>
        <taxon>Arenicellaceae</taxon>
        <taxon>Arenicella</taxon>
    </lineage>
</organism>
<dbReference type="PANTHER" id="PTHR11707:SF28">
    <property type="entry name" value="60 KDA LYSOPHOSPHOLIPASE"/>
    <property type="match status" value="1"/>
</dbReference>
<dbReference type="Gene3D" id="3.40.50.1170">
    <property type="entry name" value="L-asparaginase, N-terminal domain"/>
    <property type="match status" value="1"/>
</dbReference>
<evidence type="ECO:0000256" key="2">
    <source>
        <dbReference type="PIRSR" id="PIRSR001220-2"/>
    </source>
</evidence>
<dbReference type="RefSeq" id="WP_113954179.1">
    <property type="nucleotide sequence ID" value="NZ_QNRT01000002.1"/>
</dbReference>
<sequence>MKIQIFCVGGTIDKIYFDAKSKYEVGSPAIGKLLAELSIHFSYKVDSLMAKDSLEMTDEDRRLIREAVMNSSSDRILITHGTDTMPETARALLGIDGKTIVLTGALAPAIFRDSDAAFNVGGALAAAQSKPAGVYIVMNGEVFDGDKVRKDVEANRFVGLAS</sequence>
<evidence type="ECO:0000313" key="4">
    <source>
        <dbReference type="EMBL" id="RBP51409.1"/>
    </source>
</evidence>
<dbReference type="InterPro" id="IPR036152">
    <property type="entry name" value="Asp/glu_Ase-like_sf"/>
</dbReference>
<proteinExistence type="predicted"/>
<dbReference type="InterPro" id="IPR006034">
    <property type="entry name" value="Asparaginase/glutaminase-like"/>
</dbReference>
<dbReference type="PRINTS" id="PR00139">
    <property type="entry name" value="ASNGLNASE"/>
</dbReference>
<dbReference type="InterPro" id="IPR027474">
    <property type="entry name" value="L-asparaginase_N"/>
</dbReference>
<name>A0A395JLD0_9GAMM</name>
<dbReference type="PANTHER" id="PTHR11707">
    <property type="entry name" value="L-ASPARAGINASE"/>
    <property type="match status" value="1"/>
</dbReference>
<dbReference type="PIRSF" id="PIRSF001220">
    <property type="entry name" value="L-ASNase_gatD"/>
    <property type="match status" value="1"/>
</dbReference>
<dbReference type="Pfam" id="PF00710">
    <property type="entry name" value="Asparaginase"/>
    <property type="match status" value="1"/>
</dbReference>
<feature type="binding site" evidence="2">
    <location>
        <position position="53"/>
    </location>
    <ligand>
        <name>substrate</name>
    </ligand>
</feature>
<dbReference type="InterPro" id="IPR037152">
    <property type="entry name" value="L-asparaginase_N_sf"/>
</dbReference>
<protein>
    <submittedName>
        <fullName evidence="4">L-asparaginase</fullName>
    </submittedName>
</protein>
<feature type="active site" description="O-isoaspartyl threonine intermediate" evidence="1">
    <location>
        <position position="11"/>
    </location>
</feature>
<gene>
    <name evidence="4" type="ORF">DFR28_102836</name>
</gene>
<evidence type="ECO:0000259" key="3">
    <source>
        <dbReference type="Pfam" id="PF00710"/>
    </source>
</evidence>